<protein>
    <submittedName>
        <fullName evidence="1">Uncharacterized protein</fullName>
    </submittedName>
</protein>
<evidence type="ECO:0000313" key="2">
    <source>
        <dbReference type="Proteomes" id="UP000193240"/>
    </source>
</evidence>
<gene>
    <name evidence="1" type="ORF">B5807_05570</name>
</gene>
<keyword evidence="2" id="KW-1185">Reference proteome</keyword>
<reference evidence="1 2" key="1">
    <citation type="journal article" date="2017" name="Genome Announc.">
        <title>Genome sequence of the saprophytic ascomycete Epicoccum nigrum ICMP 19927 strain isolated from New Zealand.</title>
        <authorList>
            <person name="Fokin M."/>
            <person name="Fleetwood D."/>
            <person name="Weir B.S."/>
            <person name="Villas-Boas S.G."/>
        </authorList>
    </citation>
    <scope>NUCLEOTIDE SEQUENCE [LARGE SCALE GENOMIC DNA]</scope>
    <source>
        <strain evidence="1 2">ICMP 19927</strain>
    </source>
</reference>
<sequence length="137" mass="15252">MGRRACAGPCILHLPLLGHDSDPLFVASHVRHPWVVERPVPEQPATIPALRIYTPSFLALQPIVMALQAIAAVLFVWQPTARRGDGPLPMRGYTESDIVDALFRLRSSMRSEMSDTSKDIKSMRFSEDAGSYKTFCL</sequence>
<evidence type="ECO:0000313" key="1">
    <source>
        <dbReference type="EMBL" id="OSS49009.1"/>
    </source>
</evidence>
<dbReference type="Proteomes" id="UP000193240">
    <property type="component" value="Unassembled WGS sequence"/>
</dbReference>
<name>A0A1Y2LZQ7_EPING</name>
<dbReference type="AlphaFoldDB" id="A0A1Y2LZQ7"/>
<proteinExistence type="predicted"/>
<dbReference type="EMBL" id="KZ107844">
    <property type="protein sequence ID" value="OSS49009.1"/>
    <property type="molecule type" value="Genomic_DNA"/>
</dbReference>
<dbReference type="InParanoid" id="A0A1Y2LZQ7"/>
<accession>A0A1Y2LZQ7</accession>
<organism evidence="1 2">
    <name type="scientific">Epicoccum nigrum</name>
    <name type="common">Soil fungus</name>
    <name type="synonym">Epicoccum purpurascens</name>
    <dbReference type="NCBI Taxonomy" id="105696"/>
    <lineage>
        <taxon>Eukaryota</taxon>
        <taxon>Fungi</taxon>
        <taxon>Dikarya</taxon>
        <taxon>Ascomycota</taxon>
        <taxon>Pezizomycotina</taxon>
        <taxon>Dothideomycetes</taxon>
        <taxon>Pleosporomycetidae</taxon>
        <taxon>Pleosporales</taxon>
        <taxon>Pleosporineae</taxon>
        <taxon>Didymellaceae</taxon>
        <taxon>Epicoccum</taxon>
    </lineage>
</organism>